<protein>
    <recommendedName>
        <fullName evidence="4">ZZ-type domain-containing protein</fullName>
    </recommendedName>
</protein>
<name>A0ABY6V1U0_BIOOC</name>
<gene>
    <name evidence="2" type="ORF">CLO192961_LOCUS437914</name>
</gene>
<organism evidence="2 3">
    <name type="scientific">Bionectria ochroleuca</name>
    <name type="common">Gliocladium roseum</name>
    <dbReference type="NCBI Taxonomy" id="29856"/>
    <lineage>
        <taxon>Eukaryota</taxon>
        <taxon>Fungi</taxon>
        <taxon>Dikarya</taxon>
        <taxon>Ascomycota</taxon>
        <taxon>Pezizomycotina</taxon>
        <taxon>Sordariomycetes</taxon>
        <taxon>Hypocreomycetidae</taxon>
        <taxon>Hypocreales</taxon>
        <taxon>Bionectriaceae</taxon>
        <taxon>Clonostachys</taxon>
    </lineage>
</organism>
<feature type="region of interest" description="Disordered" evidence="1">
    <location>
        <begin position="200"/>
        <end position="241"/>
    </location>
</feature>
<feature type="compositionally biased region" description="Basic residues" evidence="1">
    <location>
        <begin position="160"/>
        <end position="173"/>
    </location>
</feature>
<dbReference type="EMBL" id="CABFNS010000926">
    <property type="protein sequence ID" value="VUC36186.1"/>
    <property type="molecule type" value="Genomic_DNA"/>
</dbReference>
<accession>A0ABY6V1U0</accession>
<feature type="compositionally biased region" description="Polar residues" evidence="1">
    <location>
        <begin position="20"/>
        <end position="37"/>
    </location>
</feature>
<feature type="region of interest" description="Disordered" evidence="1">
    <location>
        <begin position="1"/>
        <end position="43"/>
    </location>
</feature>
<dbReference type="Proteomes" id="UP000766486">
    <property type="component" value="Unassembled WGS sequence"/>
</dbReference>
<evidence type="ECO:0000313" key="3">
    <source>
        <dbReference type="Proteomes" id="UP000766486"/>
    </source>
</evidence>
<sequence>MELNPREEKNQSSDPAPMAETNQADSQAMSGNGSRSQDAVEVASVCAGQPMTDAAIANLAGSEEKPQENQHSGFMWSGSTPHSGWEPSYVAMVKCDLCNLPGRGVVHQCNQCKMTVCGGCYGEGKLDRDQVHSIAPGSLNWEVPETSNAAATSPSGSRGRGSRGRGSRGRGGYRRGGLFAGVPYENPAFSIHAQAGASGVPPWRQRAVGPWSTSQQAHEGGGNYNGAGAPSFHQIEQSPGANFQFHPAPLLGSSLRPEVGVHAASTASQNYNATGNAPNFSFGYAESPSAAPVASQSHIVTSNAPNSSFGSVESTHARGGNNRRRYQPRGRQARGGPRMGVGVDEHTAMPFGNQHDYGPLYNSQTAPRAINDLAKYSLANQNNHSFADFHQPIEASSSNPGVQLPRIKALNRPRQPWSLRPSVWGSELVSRTLELNRVLEDWPLEEERDLRRKTSEAEAFNFLLKAHYHAAKTLNLNLTSNAAAEWLLSLRQQLNDEGI</sequence>
<reference evidence="2 3" key="1">
    <citation type="submission" date="2019-06" db="EMBL/GenBank/DDBJ databases">
        <authorList>
            <person name="Broberg M."/>
        </authorList>
    </citation>
    <scope>NUCLEOTIDE SEQUENCE [LARGE SCALE GENOMIC DNA]</scope>
</reference>
<feature type="compositionally biased region" description="Polar residues" evidence="1">
    <location>
        <begin position="295"/>
        <end position="314"/>
    </location>
</feature>
<feature type="compositionally biased region" description="Basic residues" evidence="1">
    <location>
        <begin position="321"/>
        <end position="332"/>
    </location>
</feature>
<keyword evidence="3" id="KW-1185">Reference proteome</keyword>
<proteinExistence type="predicted"/>
<comment type="caution">
    <text evidence="2">The sequence shown here is derived from an EMBL/GenBank/DDBJ whole genome shotgun (WGS) entry which is preliminary data.</text>
</comment>
<feature type="region of interest" description="Disordered" evidence="1">
    <location>
        <begin position="138"/>
        <end position="174"/>
    </location>
</feature>
<feature type="region of interest" description="Disordered" evidence="1">
    <location>
        <begin position="295"/>
        <end position="339"/>
    </location>
</feature>
<feature type="compositionally biased region" description="Basic and acidic residues" evidence="1">
    <location>
        <begin position="1"/>
        <end position="11"/>
    </location>
</feature>
<evidence type="ECO:0008006" key="4">
    <source>
        <dbReference type="Google" id="ProtNLM"/>
    </source>
</evidence>
<feature type="compositionally biased region" description="Polar residues" evidence="1">
    <location>
        <begin position="145"/>
        <end position="154"/>
    </location>
</feature>
<evidence type="ECO:0000256" key="1">
    <source>
        <dbReference type="SAM" id="MobiDB-lite"/>
    </source>
</evidence>
<evidence type="ECO:0000313" key="2">
    <source>
        <dbReference type="EMBL" id="VUC36186.1"/>
    </source>
</evidence>